<keyword evidence="2" id="KW-1185">Reference proteome</keyword>
<organism evidence="1 2">
    <name type="scientific">Phyllotreta striolata</name>
    <name type="common">Striped flea beetle</name>
    <name type="synonym">Crioceris striolata</name>
    <dbReference type="NCBI Taxonomy" id="444603"/>
    <lineage>
        <taxon>Eukaryota</taxon>
        <taxon>Metazoa</taxon>
        <taxon>Ecdysozoa</taxon>
        <taxon>Arthropoda</taxon>
        <taxon>Hexapoda</taxon>
        <taxon>Insecta</taxon>
        <taxon>Pterygota</taxon>
        <taxon>Neoptera</taxon>
        <taxon>Endopterygota</taxon>
        <taxon>Coleoptera</taxon>
        <taxon>Polyphaga</taxon>
        <taxon>Cucujiformia</taxon>
        <taxon>Chrysomeloidea</taxon>
        <taxon>Chrysomelidae</taxon>
        <taxon>Galerucinae</taxon>
        <taxon>Alticini</taxon>
        <taxon>Phyllotreta</taxon>
    </lineage>
</organism>
<accession>A0A9N9XKC9</accession>
<dbReference type="Proteomes" id="UP001153712">
    <property type="component" value="Chromosome 11"/>
</dbReference>
<sequence>MREGEVDSWPSETVEELETLEKVAATASLHECVVRSVLVYVRGTFDASFSILNTEFDDNPGRPKKIIKDLLDDIEIKERIKKRIKARI</sequence>
<proteinExistence type="predicted"/>
<evidence type="ECO:0000313" key="2">
    <source>
        <dbReference type="Proteomes" id="UP001153712"/>
    </source>
</evidence>
<protein>
    <submittedName>
        <fullName evidence="1">Uncharacterized protein</fullName>
    </submittedName>
</protein>
<dbReference type="EMBL" id="OU900104">
    <property type="protein sequence ID" value="CAG9855795.1"/>
    <property type="molecule type" value="Genomic_DNA"/>
</dbReference>
<name>A0A9N9XKC9_PHYSR</name>
<reference evidence="1" key="1">
    <citation type="submission" date="2022-01" db="EMBL/GenBank/DDBJ databases">
        <authorList>
            <person name="King R."/>
        </authorList>
    </citation>
    <scope>NUCLEOTIDE SEQUENCE</scope>
</reference>
<gene>
    <name evidence="1" type="ORF">PHYEVI_LOCUS2235</name>
</gene>
<evidence type="ECO:0000313" key="1">
    <source>
        <dbReference type="EMBL" id="CAG9855795.1"/>
    </source>
</evidence>
<dbReference type="AlphaFoldDB" id="A0A9N9XKC9"/>